<comment type="similarity">
    <text evidence="1">Belongs to the SMP-30/CGR1 family.</text>
</comment>
<evidence type="ECO:0000256" key="3">
    <source>
        <dbReference type="PIRSR" id="PIRSR605511-2"/>
    </source>
</evidence>
<dbReference type="GO" id="GO:0005509">
    <property type="term" value="F:calcium ion binding"/>
    <property type="evidence" value="ECO:0007669"/>
    <property type="project" value="TreeGrafter"/>
</dbReference>
<dbReference type="PANTHER" id="PTHR10907:SF47">
    <property type="entry name" value="REGUCALCIN"/>
    <property type="match status" value="1"/>
</dbReference>
<evidence type="ECO:0000256" key="2">
    <source>
        <dbReference type="PIRSR" id="PIRSR605511-1"/>
    </source>
</evidence>
<keyword evidence="3" id="KW-0479">Metal-binding</keyword>
<gene>
    <name evidence="5" type="ORF">B0A48_02231</name>
</gene>
<dbReference type="SUPFAM" id="SSF63829">
    <property type="entry name" value="Calcium-dependent phosphotriesterase"/>
    <property type="match status" value="1"/>
</dbReference>
<organism evidence="5 6">
    <name type="scientific">Cryoendolithus antarcticus</name>
    <dbReference type="NCBI Taxonomy" id="1507870"/>
    <lineage>
        <taxon>Eukaryota</taxon>
        <taxon>Fungi</taxon>
        <taxon>Dikarya</taxon>
        <taxon>Ascomycota</taxon>
        <taxon>Pezizomycotina</taxon>
        <taxon>Dothideomycetes</taxon>
        <taxon>Dothideomycetidae</taxon>
        <taxon>Cladosporiales</taxon>
        <taxon>Cladosporiaceae</taxon>
        <taxon>Cryoendolithus</taxon>
    </lineage>
</organism>
<feature type="binding site" evidence="3">
    <location>
        <position position="175"/>
    </location>
    <ligand>
        <name>a divalent metal cation</name>
        <dbReference type="ChEBI" id="CHEBI:60240"/>
    </ligand>
</feature>
<comment type="cofactor">
    <cofactor evidence="3">
        <name>Zn(2+)</name>
        <dbReference type="ChEBI" id="CHEBI:29105"/>
    </cofactor>
    <text evidence="3">Binds 1 divalent metal cation per subunit.</text>
</comment>
<feature type="binding site" evidence="3">
    <location>
        <position position="227"/>
    </location>
    <ligand>
        <name>a divalent metal cation</name>
        <dbReference type="ChEBI" id="CHEBI:60240"/>
    </ligand>
</feature>
<feature type="binding site" evidence="3">
    <location>
        <position position="124"/>
    </location>
    <ligand>
        <name>substrate</name>
    </ligand>
</feature>
<evidence type="ECO:0000259" key="4">
    <source>
        <dbReference type="Pfam" id="PF08450"/>
    </source>
</evidence>
<dbReference type="GO" id="GO:0004341">
    <property type="term" value="F:gluconolactonase activity"/>
    <property type="evidence" value="ECO:0007669"/>
    <property type="project" value="TreeGrafter"/>
</dbReference>
<accession>A0A1V8TN16</accession>
<keyword evidence="3" id="KW-0862">Zinc</keyword>
<feature type="active site" description="Proton donor/acceptor" evidence="2">
    <location>
        <position position="227"/>
    </location>
</feature>
<dbReference type="Gene3D" id="2.120.10.30">
    <property type="entry name" value="TolB, C-terminal domain"/>
    <property type="match status" value="1"/>
</dbReference>
<dbReference type="InterPro" id="IPR005511">
    <property type="entry name" value="SMP-30"/>
</dbReference>
<proteinExistence type="inferred from homology"/>
<dbReference type="OrthoDB" id="423498at2759"/>
<sequence>MPPEIKRYKITEPWLNTHCSLGEGPYWESSTNTLRFVDIIKKRLHFVPLTGSLDSLKTHQLDYSIGTTANIEGNDDELIVGGQLGYGIFTPSTGDLRWIQKFWSDAERKEDGHTKGYTKEERMRANDGAIDKKGRYWVGTMNDPTLVDITDEGVLFRLDSDLSIHRMKESVSIPNGTSWTPGNDRMYFTDSPTKTITLQPFDQETGKPDWDKAKVFFTCPVEGGVPDGHCQEAEGCFWIACFGTGRVYRVNVEGEIVAEIELPTRCVTCPALCGTELVITSASEEDPEKYPWSKEYGGAVFKIDVGVKGVPLNKFKMSVKA</sequence>
<dbReference type="InParanoid" id="A0A1V8TN16"/>
<protein>
    <recommendedName>
        <fullName evidence="4">SMP-30/Gluconolactonase/LRE-like region domain-containing protein</fullName>
    </recommendedName>
</protein>
<comment type="caution">
    <text evidence="5">The sequence shown here is derived from an EMBL/GenBank/DDBJ whole genome shotgun (WGS) entry which is preliminary data.</text>
</comment>
<feature type="binding site" evidence="3">
    <location>
        <position position="126"/>
    </location>
    <ligand>
        <name>substrate</name>
    </ligand>
</feature>
<keyword evidence="6" id="KW-1185">Reference proteome</keyword>
<name>A0A1V8TN16_9PEZI</name>
<dbReference type="InterPro" id="IPR011042">
    <property type="entry name" value="6-blade_b-propeller_TolB-like"/>
</dbReference>
<reference evidence="6" key="1">
    <citation type="submission" date="2017-03" db="EMBL/GenBank/DDBJ databases">
        <title>Genomes of endolithic fungi from Antarctica.</title>
        <authorList>
            <person name="Coleine C."/>
            <person name="Masonjones S."/>
            <person name="Stajich J.E."/>
        </authorList>
    </citation>
    <scope>NUCLEOTIDE SEQUENCE [LARGE SCALE GENOMIC DNA]</scope>
    <source>
        <strain evidence="6">CCFEE 5527</strain>
    </source>
</reference>
<dbReference type="InterPro" id="IPR013658">
    <property type="entry name" value="SGL"/>
</dbReference>
<dbReference type="EMBL" id="NAJO01000004">
    <property type="protein sequence ID" value="OQO12767.1"/>
    <property type="molecule type" value="Genomic_DNA"/>
</dbReference>
<dbReference type="Pfam" id="PF08450">
    <property type="entry name" value="SGL"/>
    <property type="match status" value="1"/>
</dbReference>
<evidence type="ECO:0000313" key="5">
    <source>
        <dbReference type="EMBL" id="OQO12767.1"/>
    </source>
</evidence>
<dbReference type="PRINTS" id="PR01790">
    <property type="entry name" value="SMP30FAMILY"/>
</dbReference>
<dbReference type="AlphaFoldDB" id="A0A1V8TN16"/>
<feature type="domain" description="SMP-30/Gluconolactonase/LRE-like region" evidence="4">
    <location>
        <begin position="21"/>
        <end position="282"/>
    </location>
</feature>
<feature type="binding site" evidence="3">
    <location>
        <position position="23"/>
    </location>
    <ligand>
        <name>a divalent metal cation</name>
        <dbReference type="ChEBI" id="CHEBI:60240"/>
    </ligand>
</feature>
<evidence type="ECO:0000256" key="1">
    <source>
        <dbReference type="ARBA" id="ARBA00008853"/>
    </source>
</evidence>
<dbReference type="Proteomes" id="UP000192596">
    <property type="component" value="Unassembled WGS sequence"/>
</dbReference>
<dbReference type="PANTHER" id="PTHR10907">
    <property type="entry name" value="REGUCALCIN"/>
    <property type="match status" value="1"/>
</dbReference>
<evidence type="ECO:0000313" key="6">
    <source>
        <dbReference type="Proteomes" id="UP000192596"/>
    </source>
</evidence>
<dbReference type="STRING" id="1507870.A0A1V8TN16"/>